<evidence type="ECO:0000256" key="5">
    <source>
        <dbReference type="ARBA" id="ARBA00022989"/>
    </source>
</evidence>
<evidence type="ECO:0000256" key="3">
    <source>
        <dbReference type="ARBA" id="ARBA00006483"/>
    </source>
</evidence>
<dbReference type="GeneID" id="113711803"/>
<accession>A0ABM4VCQ9</accession>
<dbReference type="RefSeq" id="XP_071917326.1">
    <property type="nucleotide sequence ID" value="XM_072061225.1"/>
</dbReference>
<dbReference type="PANTHER" id="PTHR19317:SF94">
    <property type="entry name" value="PRA1 FAMILY PROTEIN"/>
    <property type="match status" value="1"/>
</dbReference>
<proteinExistence type="inferred from homology"/>
<organism evidence="8 9">
    <name type="scientific">Coffea arabica</name>
    <name type="common">Arabian coffee</name>
    <dbReference type="NCBI Taxonomy" id="13443"/>
    <lineage>
        <taxon>Eukaryota</taxon>
        <taxon>Viridiplantae</taxon>
        <taxon>Streptophyta</taxon>
        <taxon>Embryophyta</taxon>
        <taxon>Tracheophyta</taxon>
        <taxon>Spermatophyta</taxon>
        <taxon>Magnoliopsida</taxon>
        <taxon>eudicotyledons</taxon>
        <taxon>Gunneridae</taxon>
        <taxon>Pentapetalae</taxon>
        <taxon>asterids</taxon>
        <taxon>lamiids</taxon>
        <taxon>Gentianales</taxon>
        <taxon>Rubiaceae</taxon>
        <taxon>Ixoroideae</taxon>
        <taxon>Gardenieae complex</taxon>
        <taxon>Bertiereae - Coffeeae clade</taxon>
        <taxon>Coffeeae</taxon>
        <taxon>Coffea</taxon>
    </lineage>
</organism>
<evidence type="ECO:0000313" key="9">
    <source>
        <dbReference type="RefSeq" id="XP_071917326.1"/>
    </source>
</evidence>
<feature type="transmembrane region" description="Helical" evidence="7">
    <location>
        <begin position="132"/>
        <end position="165"/>
    </location>
</feature>
<dbReference type="InterPro" id="IPR004895">
    <property type="entry name" value="Prenylated_rab_accept_PRA1"/>
</dbReference>
<keyword evidence="8" id="KW-1185">Reference proteome</keyword>
<keyword evidence="4 7" id="KW-0812">Transmembrane</keyword>
<comment type="function">
    <text evidence="1 7">May be involved in both secretory and endocytic intracellular trafficking in the endosomal/prevacuolar compartments.</text>
</comment>
<name>A0ABM4VCQ9_COFAR</name>
<evidence type="ECO:0000256" key="6">
    <source>
        <dbReference type="ARBA" id="ARBA00023136"/>
    </source>
</evidence>
<comment type="subcellular location">
    <subcellularLocation>
        <location evidence="2 7">Membrane</location>
        <topology evidence="2 7">Multi-pass membrane protein</topology>
    </subcellularLocation>
</comment>
<gene>
    <name evidence="9" type="primary">LOC113711803</name>
</gene>
<sequence>MSSSHPLPISNPKAQTNALTGPSFLTRLSDSLRRLSSRRRPWLELVDRSAFSRPTALSDATTRIRKNISYFRVNYLTVFGSVLAFSLLSHPFSLLTLLSLLAAWLFLYLLRPSDQPLVALNRTFSKGETLSILIVVSLFVIFLTNVGSLLMSASLIGAGIVCVHGAFRDPEDLFLDDHELPGSGLFSLISGAASSAPVSAAAASIVVSHASPINNHFPRRDIL</sequence>
<dbReference type="Proteomes" id="UP001652660">
    <property type="component" value="Chromosome 1e"/>
</dbReference>
<evidence type="ECO:0000256" key="1">
    <source>
        <dbReference type="ARBA" id="ARBA00002501"/>
    </source>
</evidence>
<evidence type="ECO:0000256" key="4">
    <source>
        <dbReference type="ARBA" id="ARBA00022692"/>
    </source>
</evidence>
<feature type="transmembrane region" description="Helical" evidence="7">
    <location>
        <begin position="70"/>
        <end position="88"/>
    </location>
</feature>
<keyword evidence="5 7" id="KW-1133">Transmembrane helix</keyword>
<feature type="transmembrane region" description="Helical" evidence="7">
    <location>
        <begin position="94"/>
        <end position="111"/>
    </location>
</feature>
<reference evidence="8" key="1">
    <citation type="journal article" date="2025" name="Foods">
        <title>Unveiling the Microbial Signatures of Arabica Coffee Cherries: Insights into Ripeness Specific Diversity, Functional Traits, and Implications for Quality and Safety.</title>
        <authorList>
            <consortium name="RefSeq"/>
            <person name="Tenea G.N."/>
            <person name="Cifuentes V."/>
            <person name="Reyes P."/>
            <person name="Cevallos-Vallejos M."/>
        </authorList>
    </citation>
    <scope>NUCLEOTIDE SEQUENCE [LARGE SCALE GENOMIC DNA]</scope>
</reference>
<evidence type="ECO:0000256" key="7">
    <source>
        <dbReference type="RuleBase" id="RU363107"/>
    </source>
</evidence>
<keyword evidence="6 7" id="KW-0472">Membrane</keyword>
<evidence type="ECO:0000256" key="2">
    <source>
        <dbReference type="ARBA" id="ARBA00004141"/>
    </source>
</evidence>
<comment type="similarity">
    <text evidence="3 7">Belongs to the PRA1 family.</text>
</comment>
<feature type="transmembrane region" description="Helical" evidence="7">
    <location>
        <begin position="185"/>
        <end position="210"/>
    </location>
</feature>
<protein>
    <recommendedName>
        <fullName evidence="7">PRA1 family protein</fullName>
    </recommendedName>
</protein>
<keyword evidence="7" id="KW-0813">Transport</keyword>
<dbReference type="PANTHER" id="PTHR19317">
    <property type="entry name" value="PRENYLATED RAB ACCEPTOR 1-RELATED"/>
    <property type="match status" value="1"/>
</dbReference>
<reference evidence="9" key="2">
    <citation type="submission" date="2025-08" db="UniProtKB">
        <authorList>
            <consortium name="RefSeq"/>
        </authorList>
    </citation>
    <scope>IDENTIFICATION</scope>
    <source>
        <tissue evidence="9">Leaves</tissue>
    </source>
</reference>
<evidence type="ECO:0000313" key="8">
    <source>
        <dbReference type="Proteomes" id="UP001652660"/>
    </source>
</evidence>
<dbReference type="Pfam" id="PF03208">
    <property type="entry name" value="PRA1"/>
    <property type="match status" value="1"/>
</dbReference>